<dbReference type="Proteomes" id="UP001370490">
    <property type="component" value="Unassembled WGS sequence"/>
</dbReference>
<organism evidence="7 8">
    <name type="scientific">Dillenia turbinata</name>
    <dbReference type="NCBI Taxonomy" id="194707"/>
    <lineage>
        <taxon>Eukaryota</taxon>
        <taxon>Viridiplantae</taxon>
        <taxon>Streptophyta</taxon>
        <taxon>Embryophyta</taxon>
        <taxon>Tracheophyta</taxon>
        <taxon>Spermatophyta</taxon>
        <taxon>Magnoliopsida</taxon>
        <taxon>eudicotyledons</taxon>
        <taxon>Gunneridae</taxon>
        <taxon>Pentapetalae</taxon>
        <taxon>Dilleniales</taxon>
        <taxon>Dilleniaceae</taxon>
        <taxon>Dillenia</taxon>
    </lineage>
</organism>
<evidence type="ECO:0000256" key="1">
    <source>
        <dbReference type="ARBA" id="ARBA00022679"/>
    </source>
</evidence>
<feature type="domain" description="Protein kinase" evidence="6">
    <location>
        <begin position="1"/>
        <end position="222"/>
    </location>
</feature>
<name>A0AAN8YZC2_9MAGN</name>
<evidence type="ECO:0000256" key="2">
    <source>
        <dbReference type="ARBA" id="ARBA00022741"/>
    </source>
</evidence>
<protein>
    <submittedName>
        <fullName evidence="7">Protein kinase domain</fullName>
    </submittedName>
</protein>
<evidence type="ECO:0000256" key="5">
    <source>
        <dbReference type="SAM" id="MobiDB-lite"/>
    </source>
</evidence>
<dbReference type="SMART" id="SM00220">
    <property type="entry name" value="S_TKc"/>
    <property type="match status" value="1"/>
</dbReference>
<keyword evidence="2" id="KW-0547">Nucleotide-binding</keyword>
<evidence type="ECO:0000259" key="6">
    <source>
        <dbReference type="PROSITE" id="PS50011"/>
    </source>
</evidence>
<dbReference type="SUPFAM" id="SSF56112">
    <property type="entry name" value="Protein kinase-like (PK-like)"/>
    <property type="match status" value="1"/>
</dbReference>
<dbReference type="AlphaFoldDB" id="A0AAN8YZC2"/>
<dbReference type="InterPro" id="IPR008271">
    <property type="entry name" value="Ser/Thr_kinase_AS"/>
</dbReference>
<dbReference type="InterPro" id="IPR000719">
    <property type="entry name" value="Prot_kinase_dom"/>
</dbReference>
<feature type="region of interest" description="Disordered" evidence="5">
    <location>
        <begin position="265"/>
        <end position="286"/>
    </location>
</feature>
<dbReference type="GO" id="GO:0005524">
    <property type="term" value="F:ATP binding"/>
    <property type="evidence" value="ECO:0007669"/>
    <property type="project" value="UniProtKB-KW"/>
</dbReference>
<evidence type="ECO:0000313" key="8">
    <source>
        <dbReference type="Proteomes" id="UP001370490"/>
    </source>
</evidence>
<feature type="non-terminal residue" evidence="7">
    <location>
        <position position="300"/>
    </location>
</feature>
<keyword evidence="1" id="KW-0808">Transferase</keyword>
<evidence type="ECO:0000256" key="3">
    <source>
        <dbReference type="ARBA" id="ARBA00022777"/>
    </source>
</evidence>
<accession>A0AAN8YZC2</accession>
<dbReference type="GO" id="GO:0004672">
    <property type="term" value="F:protein kinase activity"/>
    <property type="evidence" value="ECO:0007669"/>
    <property type="project" value="InterPro"/>
</dbReference>
<keyword evidence="8" id="KW-1185">Reference proteome</keyword>
<dbReference type="InterPro" id="IPR011009">
    <property type="entry name" value="Kinase-like_dom_sf"/>
</dbReference>
<dbReference type="EMBL" id="JBAMMX010000023">
    <property type="protein sequence ID" value="KAK6917745.1"/>
    <property type="molecule type" value="Genomic_DNA"/>
</dbReference>
<dbReference type="PROSITE" id="PS00108">
    <property type="entry name" value="PROTEIN_KINASE_ST"/>
    <property type="match status" value="1"/>
</dbReference>
<evidence type="ECO:0000256" key="4">
    <source>
        <dbReference type="ARBA" id="ARBA00022840"/>
    </source>
</evidence>
<reference evidence="7 8" key="1">
    <citation type="submission" date="2023-12" db="EMBL/GenBank/DDBJ databases">
        <title>A high-quality genome assembly for Dillenia turbinata (Dilleniales).</title>
        <authorList>
            <person name="Chanderbali A."/>
        </authorList>
    </citation>
    <scope>NUCLEOTIDE SEQUENCE [LARGE SCALE GENOMIC DNA]</scope>
    <source>
        <strain evidence="7">LSX21</strain>
        <tissue evidence="7">Leaf</tissue>
    </source>
</reference>
<comment type="caution">
    <text evidence="7">The sequence shown here is derived from an EMBL/GenBank/DDBJ whole genome shotgun (WGS) entry which is preliminary data.</text>
</comment>
<dbReference type="PROSITE" id="PS50011">
    <property type="entry name" value="PROTEIN_KINASE_DOM"/>
    <property type="match status" value="1"/>
</dbReference>
<dbReference type="InterPro" id="IPR052059">
    <property type="entry name" value="CR_Ser/Thr_kinase"/>
</dbReference>
<keyword evidence="4" id="KW-0067">ATP-binding</keyword>
<dbReference type="Gene3D" id="1.10.510.10">
    <property type="entry name" value="Transferase(Phosphotransferase) domain 1"/>
    <property type="match status" value="1"/>
</dbReference>
<gene>
    <name evidence="7" type="ORF">RJ641_018496</name>
</gene>
<dbReference type="PANTHER" id="PTHR47973">
    <property type="entry name" value="CYSTEINE-RICH RECEPTOR-LIKE PROTEIN KINASE 3"/>
    <property type="match status" value="1"/>
</dbReference>
<proteinExistence type="predicted"/>
<feature type="compositionally biased region" description="Polar residues" evidence="5">
    <location>
        <begin position="265"/>
        <end position="277"/>
    </location>
</feature>
<sequence length="300" mass="33355">MPLTCIIQYTIFKAEFVTGSFNLRQLKAATNNFHPKNMIGEGPQTSGLRLDWATRKKICLGIARGLTFLHEESPLKIVHRDIKATNILLDKDLNAKISDFGLAKLNEEGNTHISTRIAGTVGYMAPEYALWGYLTEKADVYSFGIVALDIVSGKYYSSICCTKERSITRIVDPILGTNFKEEEAERMIKVALLCTTASPSLRPSISQALSMLEGKTPIEEVISEPGIYGDDSRFKPIREHYMKMQSKKSNQGNATVLSSEEIDYTSTSAVEQHSVNSDENENTRVLEISRTYGSNVLPNS</sequence>
<dbReference type="FunFam" id="1.10.510.10:FF:001106">
    <property type="entry name" value="Probable LRR receptor-like serine/threonine-protein kinase At1g29720"/>
    <property type="match status" value="1"/>
</dbReference>
<evidence type="ECO:0000313" key="7">
    <source>
        <dbReference type="EMBL" id="KAK6917745.1"/>
    </source>
</evidence>
<dbReference type="Pfam" id="PF00069">
    <property type="entry name" value="Pkinase"/>
    <property type="match status" value="1"/>
</dbReference>
<keyword evidence="3 7" id="KW-0418">Kinase</keyword>